<dbReference type="InterPro" id="IPR023186">
    <property type="entry name" value="IUNH"/>
</dbReference>
<dbReference type="PANTHER" id="PTHR12304:SF4">
    <property type="entry name" value="URIDINE NUCLEOSIDASE"/>
    <property type="match status" value="1"/>
</dbReference>
<comment type="caution">
    <text evidence="5">The sequence shown here is derived from an EMBL/GenBank/DDBJ whole genome shotgun (WGS) entry which is preliminary data.</text>
</comment>
<dbReference type="GO" id="GO:0008477">
    <property type="term" value="F:purine nucleosidase activity"/>
    <property type="evidence" value="ECO:0007669"/>
    <property type="project" value="TreeGrafter"/>
</dbReference>
<dbReference type="CDD" id="cd02651">
    <property type="entry name" value="nuc_hydro_IU_UC_XIUA"/>
    <property type="match status" value="1"/>
</dbReference>
<dbReference type="EC" id="3.2.2.8" evidence="5"/>
<feature type="domain" description="Inosine/uridine-preferring nucleoside hydrolase" evidence="4">
    <location>
        <begin position="5"/>
        <end position="300"/>
    </location>
</feature>
<reference evidence="5" key="1">
    <citation type="submission" date="2016-10" db="EMBL/GenBank/DDBJ databases">
        <title>Sequence of Gallionella enrichment culture.</title>
        <authorList>
            <person name="Poehlein A."/>
            <person name="Muehling M."/>
            <person name="Daniel R."/>
        </authorList>
    </citation>
    <scope>NUCLEOTIDE SEQUENCE</scope>
</reference>
<evidence type="ECO:0000256" key="1">
    <source>
        <dbReference type="ARBA" id="ARBA00022801"/>
    </source>
</evidence>
<proteinExistence type="predicted"/>
<dbReference type="EMBL" id="MLJW01000797">
    <property type="protein sequence ID" value="OIQ82506.1"/>
    <property type="molecule type" value="Genomic_DNA"/>
</dbReference>
<dbReference type="AlphaFoldDB" id="A0A1J5QGY3"/>
<dbReference type="GO" id="GO:0005829">
    <property type="term" value="C:cytosol"/>
    <property type="evidence" value="ECO:0007669"/>
    <property type="project" value="TreeGrafter"/>
</dbReference>
<evidence type="ECO:0000313" key="5">
    <source>
        <dbReference type="EMBL" id="OIQ82506.1"/>
    </source>
</evidence>
<gene>
    <name evidence="5" type="primary">rihB</name>
    <name evidence="5" type="ORF">GALL_357120</name>
</gene>
<dbReference type="InterPro" id="IPR036452">
    <property type="entry name" value="Ribo_hydro-like"/>
</dbReference>
<dbReference type="Gene3D" id="3.90.245.10">
    <property type="entry name" value="Ribonucleoside hydrolase-like"/>
    <property type="match status" value="1"/>
</dbReference>
<evidence type="ECO:0000256" key="3">
    <source>
        <dbReference type="SAM" id="MobiDB-lite"/>
    </source>
</evidence>
<dbReference type="SUPFAM" id="SSF53590">
    <property type="entry name" value="Nucleoside hydrolase"/>
    <property type="match status" value="1"/>
</dbReference>
<feature type="region of interest" description="Disordered" evidence="3">
    <location>
        <begin position="316"/>
        <end position="335"/>
    </location>
</feature>
<accession>A0A1J5QGY3</accession>
<name>A0A1J5QGY3_9ZZZZ</name>
<sequence>MTERLILDCDPGHDDALAMILAAGDPRVELLAVTTCAGNQTIEKVTRNALAVCAVAGIDVPVAAGAAGPMVRPQMVAPDIHGESGLDGPVLPEPTRGLDPRHAIDLIIDLVMANDPGTITLVPTGPLTNIALAMSKEPRIVERVKRVVLMGGAYTRGNRTPAAEFNIIADPEAAQAVFAGSWPVTMVGLDLTHQATADADVVARIAAIDSPLSRFVVDVLRFFGSTYLERQGFPAPPVHDLCCVAKLCDPEVFTTRDAFVAVELTGTWTTGMTVTDFDDLLGQEHNTDVAIRLDKPRLWDMTVAAIAALSARSALPAGPADSARTADPTQPAVRS</sequence>
<protein>
    <submittedName>
        <fullName evidence="5">Pyrimidine-specific ribonucleoside hydrolase RihB</fullName>
        <ecNumber evidence="5">3.2.2.8</ecNumber>
    </submittedName>
</protein>
<dbReference type="InterPro" id="IPR001910">
    <property type="entry name" value="Inosine/uridine_hydrolase_dom"/>
</dbReference>
<dbReference type="GO" id="GO:0050263">
    <property type="term" value="F:ribosylpyrimidine nucleosidase activity"/>
    <property type="evidence" value="ECO:0007669"/>
    <property type="project" value="UniProtKB-EC"/>
</dbReference>
<evidence type="ECO:0000256" key="2">
    <source>
        <dbReference type="ARBA" id="ARBA00023295"/>
    </source>
</evidence>
<dbReference type="GO" id="GO:0006152">
    <property type="term" value="P:purine nucleoside catabolic process"/>
    <property type="evidence" value="ECO:0007669"/>
    <property type="project" value="TreeGrafter"/>
</dbReference>
<keyword evidence="1 5" id="KW-0378">Hydrolase</keyword>
<dbReference type="PANTHER" id="PTHR12304">
    <property type="entry name" value="INOSINE-URIDINE PREFERRING NUCLEOSIDE HYDROLASE"/>
    <property type="match status" value="1"/>
</dbReference>
<organism evidence="5">
    <name type="scientific">mine drainage metagenome</name>
    <dbReference type="NCBI Taxonomy" id="410659"/>
    <lineage>
        <taxon>unclassified sequences</taxon>
        <taxon>metagenomes</taxon>
        <taxon>ecological metagenomes</taxon>
    </lineage>
</organism>
<keyword evidence="2 5" id="KW-0326">Glycosidase</keyword>
<evidence type="ECO:0000259" key="4">
    <source>
        <dbReference type="Pfam" id="PF01156"/>
    </source>
</evidence>
<dbReference type="Pfam" id="PF01156">
    <property type="entry name" value="IU_nuc_hydro"/>
    <property type="match status" value="1"/>
</dbReference>